<evidence type="ECO:0000313" key="4">
    <source>
        <dbReference type="Proteomes" id="UP000432568"/>
    </source>
</evidence>
<keyword evidence="1" id="KW-0808">Transferase</keyword>
<accession>A0A6I3KCE0</accession>
<dbReference type="Proteomes" id="UP000432568">
    <property type="component" value="Unassembled WGS sequence"/>
</dbReference>
<sequence>MSSVVVYGDVSPNVIDGSSIWLMSVSEVLAGVFDEVHLQLKNYPQNRTLLESVDGLDNIHVHEPEGIARDAALSTQEAAHLVEELIEQTHASAVVVRGFQAVYDFCSYEKISSKLWAYVTDLPFPPSKLSPTKVQRLKYIAEHSHRIFAQTEAARSYWEALVPEAAGKVLLIPPMIPDYAFVEESSIQRADSETLRIVYAGKLAREWRTLEMLKLPRALKELGIDAHIDVVGAKFNKAKDDPQWAGMMRSALEEATSDPESGVTWHGALPRTESIEKIKKADLGFGWRSAELDSSLEVSTKALEYSAAGAVPIINETEDHQQLWGEDYPFFVRADDSIDVVAAKISQGLPNMDAARRSAKQASEYFSMGQARARFKQYFERTGALSEAVKRQGTRPCRLVVASHDLKFMGELMDFLVRNPLFEVRQDEWATLHTHDAEVSQELAEWADVVFCEWAGPSLAWYSNNLPSGTRLISRLHRFELNGPWMQEVNWENVETLVFVSDWVRTQAIERFGLPREKTMVLPNTVDTLDFDRSKNANAQFTLGLVGMVPFLKRPDRALDLIDELASIDKRYTLRIKGRMPWEYPHVWNDPVEKQLYLDFFERIARSEVLQAHVAFDPFSADIASWYRGIGYILSPSEIESFHLAPAEGMAARTIPVFWEREGVSEVFGEHAAGWTQETRIERILQNCDRKNFETNGRSARDFAKKWDIKAVIPQWENLLAGNQTASLVPGPKGNVPKL</sequence>
<proteinExistence type="predicted"/>
<evidence type="ECO:0000259" key="2">
    <source>
        <dbReference type="Pfam" id="PF00534"/>
    </source>
</evidence>
<dbReference type="Pfam" id="PF00534">
    <property type="entry name" value="Glycos_transf_1"/>
    <property type="match status" value="1"/>
</dbReference>
<dbReference type="InterPro" id="IPR001296">
    <property type="entry name" value="Glyco_trans_1"/>
</dbReference>
<name>A0A6I3KCE0_9CORY</name>
<reference evidence="3 4" key="1">
    <citation type="submission" date="2019-07" db="EMBL/GenBank/DDBJ databases">
        <title>Draft genome of C. aurimucosum strain 332.</title>
        <authorList>
            <person name="Pacheco L.G.C."/>
            <person name="Aguiar E.R.G.R."/>
            <person name="Barberis C.M."/>
            <person name="Almuzara M.N."/>
            <person name="Traglia G.M."/>
            <person name="Santos C.S."/>
            <person name="Vay C.A."/>
            <person name="Rocha D.J.P.G."/>
        </authorList>
    </citation>
    <scope>NUCLEOTIDE SEQUENCE [LARGE SCALE GENOMIC DNA]</scope>
    <source>
        <strain evidence="3 4">332</strain>
    </source>
</reference>
<comment type="caution">
    <text evidence="3">The sequence shown here is derived from an EMBL/GenBank/DDBJ whole genome shotgun (WGS) entry which is preliminary data.</text>
</comment>
<evidence type="ECO:0000256" key="1">
    <source>
        <dbReference type="ARBA" id="ARBA00022679"/>
    </source>
</evidence>
<dbReference type="Gene3D" id="3.40.50.2000">
    <property type="entry name" value="Glycogen Phosphorylase B"/>
    <property type="match status" value="3"/>
</dbReference>
<feature type="domain" description="Glycosyl transferase family 1" evidence="2">
    <location>
        <begin position="536"/>
        <end position="678"/>
    </location>
</feature>
<organism evidence="3 4">
    <name type="scientific">Corynebacterium aurimucosum</name>
    <dbReference type="NCBI Taxonomy" id="169292"/>
    <lineage>
        <taxon>Bacteria</taxon>
        <taxon>Bacillati</taxon>
        <taxon>Actinomycetota</taxon>
        <taxon>Actinomycetes</taxon>
        <taxon>Mycobacteriales</taxon>
        <taxon>Corynebacteriaceae</taxon>
        <taxon>Corynebacterium</taxon>
    </lineage>
</organism>
<protein>
    <submittedName>
        <fullName evidence="3">Glycosyltransferase family 4 protein</fullName>
    </submittedName>
</protein>
<dbReference type="PANTHER" id="PTHR12526">
    <property type="entry name" value="GLYCOSYLTRANSFERASE"/>
    <property type="match status" value="1"/>
</dbReference>
<dbReference type="GO" id="GO:0016757">
    <property type="term" value="F:glycosyltransferase activity"/>
    <property type="evidence" value="ECO:0007669"/>
    <property type="project" value="InterPro"/>
</dbReference>
<evidence type="ECO:0000313" key="3">
    <source>
        <dbReference type="EMBL" id="MTD90651.1"/>
    </source>
</evidence>
<dbReference type="EMBL" id="VIOG01000002">
    <property type="protein sequence ID" value="MTD90651.1"/>
    <property type="molecule type" value="Genomic_DNA"/>
</dbReference>
<dbReference type="SUPFAM" id="SSF53756">
    <property type="entry name" value="UDP-Glycosyltransferase/glycogen phosphorylase"/>
    <property type="match status" value="2"/>
</dbReference>
<dbReference type="AlphaFoldDB" id="A0A6I3KCE0"/>
<gene>
    <name evidence="3" type="ORF">FME68_01815</name>
</gene>